<dbReference type="RefSeq" id="WP_323195346.1">
    <property type="nucleotide sequence ID" value="NZ_JAYGHG010000007.1"/>
</dbReference>
<evidence type="ECO:0000256" key="1">
    <source>
        <dbReference type="SAM" id="MobiDB-lite"/>
    </source>
</evidence>
<comment type="caution">
    <text evidence="3">The sequence shown here is derived from an EMBL/GenBank/DDBJ whole genome shotgun (WGS) entry which is preliminary data.</text>
</comment>
<gene>
    <name evidence="3" type="ORF">VB620_06595</name>
</gene>
<dbReference type="EMBL" id="JAYGHG010000007">
    <property type="protein sequence ID" value="MEA5581008.1"/>
    <property type="molecule type" value="Genomic_DNA"/>
</dbReference>
<name>A0ABU5UCB0_9CYAN</name>
<organism evidence="3 4">
    <name type="scientific">Nodularia harveyana UHCC-0300</name>
    <dbReference type="NCBI Taxonomy" id="2974287"/>
    <lineage>
        <taxon>Bacteria</taxon>
        <taxon>Bacillati</taxon>
        <taxon>Cyanobacteriota</taxon>
        <taxon>Cyanophyceae</taxon>
        <taxon>Nostocales</taxon>
        <taxon>Nodulariaceae</taxon>
        <taxon>Nodularia</taxon>
    </lineage>
</organism>
<proteinExistence type="predicted"/>
<feature type="transmembrane region" description="Helical" evidence="2">
    <location>
        <begin position="12"/>
        <end position="35"/>
    </location>
</feature>
<evidence type="ECO:0000313" key="3">
    <source>
        <dbReference type="EMBL" id="MEA5581008.1"/>
    </source>
</evidence>
<keyword evidence="2" id="KW-1133">Transmembrane helix</keyword>
<evidence type="ECO:0000313" key="4">
    <source>
        <dbReference type="Proteomes" id="UP001302120"/>
    </source>
</evidence>
<evidence type="ECO:0000256" key="2">
    <source>
        <dbReference type="SAM" id="Phobius"/>
    </source>
</evidence>
<feature type="region of interest" description="Disordered" evidence="1">
    <location>
        <begin position="94"/>
        <end position="116"/>
    </location>
</feature>
<keyword evidence="2" id="KW-0472">Membrane</keyword>
<keyword evidence="4" id="KW-1185">Reference proteome</keyword>
<accession>A0ABU5UCB0</accession>
<protein>
    <submittedName>
        <fullName evidence="3">Uncharacterized protein</fullName>
    </submittedName>
</protein>
<reference evidence="3 4" key="1">
    <citation type="submission" date="2023-12" db="EMBL/GenBank/DDBJ databases">
        <title>Baltic Sea Cyanobacteria.</title>
        <authorList>
            <person name="Delbaje E."/>
            <person name="Fewer D.P."/>
            <person name="Shishido T.K."/>
        </authorList>
    </citation>
    <scope>NUCLEOTIDE SEQUENCE [LARGE SCALE GENOMIC DNA]</scope>
    <source>
        <strain evidence="3 4">UHCC-0300</strain>
    </source>
</reference>
<dbReference type="Proteomes" id="UP001302120">
    <property type="component" value="Unassembled WGS sequence"/>
</dbReference>
<keyword evidence="2" id="KW-0812">Transmembrane</keyword>
<sequence>MTKLLQKRKSTVNVLTIFAIATFSLHLSVLFFFILQGLNIRQLSLRKPPNFVQIIDGQPIAAVDDLARDPEAIGQFISKTMISMFNWSGTLPPQSFAEAGEPQPDSGIQIRTPQGGTQRVTTSSWVASFAISEDFRKGFLSAIAQMTPPEVFSNNPTQRISAELVIQRLYPPEQIAPGKWRVGMVADLIQQKQDTNRRTVTPFNKDVLVRAVDYFPYPLANRTTDIQKAIYNNRIRRLEIYEIRELCLLEEYSNSSQNQSNPCRNSRSFTR</sequence>